<dbReference type="Proteomes" id="UP000649799">
    <property type="component" value="Unassembled WGS sequence"/>
</dbReference>
<comment type="caution">
    <text evidence="3">The sequence shown here is derived from an EMBL/GenBank/DDBJ whole genome shotgun (WGS) entry which is preliminary data.</text>
</comment>
<sequence>MRKIIYALFLLLGHGAFAQQPVKVACVGNSITEGPGRNHPDSYPLQLQKKLGKAYLVKNFGVSARTLMKKGDFPFWNEPQFEQVKEFEPDILVVKLGTNDSKPHNWIHKESFIEDYVAMIETYKEHMPPDGKIYICLPVPVFEDNYGITEKIIVEEMVPLIKEVAMKTGSMVIDLHSALAPHAELFPDGVHPNKKGAKILAHTVAQNIKP</sequence>
<dbReference type="Gene3D" id="3.40.50.1110">
    <property type="entry name" value="SGNH hydrolase"/>
    <property type="match status" value="1"/>
</dbReference>
<dbReference type="RefSeq" id="WP_166150011.1">
    <property type="nucleotide sequence ID" value="NZ_JAANYN010000010.1"/>
</dbReference>
<reference evidence="3 4" key="1">
    <citation type="submission" date="2020-03" db="EMBL/GenBank/DDBJ databases">
        <title>Cyclobacterium plantarum sp. nov., a marine bacterium isolated from a coastal-marine wetland.</title>
        <authorList>
            <person name="Sanchez-Porro C."/>
            <person name="Ventosa A."/>
            <person name="Amoozegar M."/>
        </authorList>
    </citation>
    <scope>NUCLEOTIDE SEQUENCE [LARGE SCALE GENOMIC DNA]</scope>
    <source>
        <strain evidence="3 4">GBPx2</strain>
    </source>
</reference>
<dbReference type="Pfam" id="PF13472">
    <property type="entry name" value="Lipase_GDSL_2"/>
    <property type="match status" value="1"/>
</dbReference>
<feature type="chain" id="PRO_5047189644" evidence="1">
    <location>
        <begin position="19"/>
        <end position="210"/>
    </location>
</feature>
<keyword evidence="4" id="KW-1185">Reference proteome</keyword>
<proteinExistence type="predicted"/>
<dbReference type="PANTHER" id="PTHR30383:SF5">
    <property type="entry name" value="SGNH HYDROLASE-TYPE ESTERASE DOMAIN-CONTAINING PROTEIN"/>
    <property type="match status" value="1"/>
</dbReference>
<gene>
    <name evidence="3" type="ORF">G9Q97_19705</name>
</gene>
<dbReference type="InterPro" id="IPR013830">
    <property type="entry name" value="SGNH_hydro"/>
</dbReference>
<protein>
    <submittedName>
        <fullName evidence="3">Sialate O-acetylesterase</fullName>
    </submittedName>
</protein>
<keyword evidence="1" id="KW-0732">Signal</keyword>
<evidence type="ECO:0000313" key="4">
    <source>
        <dbReference type="Proteomes" id="UP000649799"/>
    </source>
</evidence>
<accession>A0ABX0HB96</accession>
<feature type="domain" description="SGNH hydrolase-type esterase" evidence="2">
    <location>
        <begin position="26"/>
        <end position="198"/>
    </location>
</feature>
<dbReference type="EMBL" id="JAANYN010000010">
    <property type="protein sequence ID" value="NHE59038.1"/>
    <property type="molecule type" value="Genomic_DNA"/>
</dbReference>
<dbReference type="InterPro" id="IPR051532">
    <property type="entry name" value="Ester_Hydrolysis_Enzymes"/>
</dbReference>
<evidence type="ECO:0000256" key="1">
    <source>
        <dbReference type="SAM" id="SignalP"/>
    </source>
</evidence>
<dbReference type="PANTHER" id="PTHR30383">
    <property type="entry name" value="THIOESTERASE 1/PROTEASE 1/LYSOPHOSPHOLIPASE L1"/>
    <property type="match status" value="1"/>
</dbReference>
<dbReference type="SUPFAM" id="SSF52266">
    <property type="entry name" value="SGNH hydrolase"/>
    <property type="match status" value="1"/>
</dbReference>
<name>A0ABX0HB96_9BACT</name>
<feature type="signal peptide" evidence="1">
    <location>
        <begin position="1"/>
        <end position="18"/>
    </location>
</feature>
<evidence type="ECO:0000259" key="2">
    <source>
        <dbReference type="Pfam" id="PF13472"/>
    </source>
</evidence>
<evidence type="ECO:0000313" key="3">
    <source>
        <dbReference type="EMBL" id="NHE59038.1"/>
    </source>
</evidence>
<organism evidence="3 4">
    <name type="scientific">Cyclobacterium plantarum</name>
    <dbReference type="NCBI Taxonomy" id="2716263"/>
    <lineage>
        <taxon>Bacteria</taxon>
        <taxon>Pseudomonadati</taxon>
        <taxon>Bacteroidota</taxon>
        <taxon>Cytophagia</taxon>
        <taxon>Cytophagales</taxon>
        <taxon>Cyclobacteriaceae</taxon>
        <taxon>Cyclobacterium</taxon>
    </lineage>
</organism>
<dbReference type="InterPro" id="IPR036514">
    <property type="entry name" value="SGNH_hydro_sf"/>
</dbReference>